<evidence type="ECO:0000313" key="6">
    <source>
        <dbReference type="Proteomes" id="UP000034786"/>
    </source>
</evidence>
<dbReference type="GO" id="GO:0015768">
    <property type="term" value="P:maltose transport"/>
    <property type="evidence" value="ECO:0007669"/>
    <property type="project" value="TreeGrafter"/>
</dbReference>
<organism evidence="5 6">
    <name type="scientific">Streptomyces variegatus</name>
    <dbReference type="NCBI Taxonomy" id="284040"/>
    <lineage>
        <taxon>Bacteria</taxon>
        <taxon>Bacillati</taxon>
        <taxon>Actinomycetota</taxon>
        <taxon>Actinomycetes</taxon>
        <taxon>Kitasatosporales</taxon>
        <taxon>Streptomycetaceae</taxon>
        <taxon>Streptomyces</taxon>
    </lineage>
</organism>
<evidence type="ECO:0000256" key="3">
    <source>
        <dbReference type="ARBA" id="ARBA00022729"/>
    </source>
</evidence>
<comment type="caution">
    <text evidence="5">The sequence shown here is derived from an EMBL/GenBank/DDBJ whole genome shotgun (WGS) entry which is preliminary data.</text>
</comment>
<evidence type="ECO:0000256" key="2">
    <source>
        <dbReference type="ARBA" id="ARBA00022448"/>
    </source>
</evidence>
<dbReference type="EMBL" id="JYJH01000049">
    <property type="protein sequence ID" value="KJK34374.1"/>
    <property type="molecule type" value="Genomic_DNA"/>
</dbReference>
<dbReference type="GO" id="GO:0055052">
    <property type="term" value="C:ATP-binding cassette (ABC) transporter complex, substrate-binding subunit-containing"/>
    <property type="evidence" value="ECO:0007669"/>
    <property type="project" value="TreeGrafter"/>
</dbReference>
<protein>
    <submittedName>
        <fullName evidence="5">Sugar-binding protein</fullName>
    </submittedName>
</protein>
<accession>A0A0M2GHF5</accession>
<feature type="chain" id="PRO_5038551223" evidence="4">
    <location>
        <begin position="24"/>
        <end position="434"/>
    </location>
</feature>
<evidence type="ECO:0000256" key="1">
    <source>
        <dbReference type="ARBA" id="ARBA00008520"/>
    </source>
</evidence>
<dbReference type="GO" id="GO:0042956">
    <property type="term" value="P:maltodextrin transmembrane transport"/>
    <property type="evidence" value="ECO:0007669"/>
    <property type="project" value="TreeGrafter"/>
</dbReference>
<dbReference type="GO" id="GO:1901982">
    <property type="term" value="F:maltose binding"/>
    <property type="evidence" value="ECO:0007669"/>
    <property type="project" value="TreeGrafter"/>
</dbReference>
<dbReference type="Proteomes" id="UP000034786">
    <property type="component" value="Unassembled WGS sequence"/>
</dbReference>
<dbReference type="Pfam" id="PF01547">
    <property type="entry name" value="SBP_bac_1"/>
    <property type="match status" value="1"/>
</dbReference>
<keyword evidence="2" id="KW-0813">Transport</keyword>
<dbReference type="Gene3D" id="3.40.190.10">
    <property type="entry name" value="Periplasmic binding protein-like II"/>
    <property type="match status" value="1"/>
</dbReference>
<dbReference type="PANTHER" id="PTHR30061">
    <property type="entry name" value="MALTOSE-BINDING PERIPLASMIC PROTEIN"/>
    <property type="match status" value="1"/>
</dbReference>
<proteinExistence type="inferred from homology"/>
<sequence>MVFRTRRLAGASVAVAAATALVAGCATGSGGSTSGADGDTLTLWTHNAGNSTELDVVKKIIKDFNGSQSKYKVKLQAFPQSDYNNSVVAAASARKLPCLLDVDGPNVANWAWGGYLAPIDVSGSEVPLSDQLPSTVGRYKDKVYGFGFYDVSLAFFARKSVLNENDIRIPTMDKPWTKTEFDAALAKLKKSGKFTYPLEMGTGGTGEWWSYAYSPQLQSFGGDLVNRDGYKTASGTLDGKKSVEWATWFRSLVAKGYMSKKSGADPNKDFLAGKSAIQWDGSWNATKNADKLGDDLAIIPPVDFGRGPKIGGASWQWAMSSSCSNKDGAQAWLKFSRQTKYFVDYAKATGTLPGTEATAKQIDGYQPGGKFNELVQFARKYAEVRPVTPAYPYISTEFEKAAQDILSGADPENALGQAAKDIDNNLKTNNYNAG</sequence>
<dbReference type="SUPFAM" id="SSF53850">
    <property type="entry name" value="Periplasmic binding protein-like II"/>
    <property type="match status" value="1"/>
</dbReference>
<comment type="similarity">
    <text evidence="1">Belongs to the bacterial solute-binding protein 1 family.</text>
</comment>
<evidence type="ECO:0000313" key="5">
    <source>
        <dbReference type="EMBL" id="KJK34374.1"/>
    </source>
</evidence>
<name>A0A0M2GHF5_9ACTN</name>
<dbReference type="PATRIC" id="fig|284040.3.peg.6499"/>
<dbReference type="CDD" id="cd13585">
    <property type="entry name" value="PBP2_TMBP_like"/>
    <property type="match status" value="1"/>
</dbReference>
<dbReference type="STRING" id="284040.UK15_36385"/>
<feature type="signal peptide" evidence="4">
    <location>
        <begin position="1"/>
        <end position="23"/>
    </location>
</feature>
<gene>
    <name evidence="5" type="ORF">UK15_36385</name>
</gene>
<dbReference type="InterPro" id="IPR006059">
    <property type="entry name" value="SBP"/>
</dbReference>
<evidence type="ECO:0000256" key="4">
    <source>
        <dbReference type="SAM" id="SignalP"/>
    </source>
</evidence>
<keyword evidence="6" id="KW-1185">Reference proteome</keyword>
<keyword evidence="3 4" id="KW-0732">Signal</keyword>
<dbReference type="AlphaFoldDB" id="A0A0M2GHF5"/>
<reference evidence="6" key="1">
    <citation type="submission" date="2015-02" db="EMBL/GenBank/DDBJ databases">
        <authorList>
            <person name="Ju K.-S."/>
            <person name="Doroghazi J.R."/>
            <person name="Metcalf W."/>
        </authorList>
    </citation>
    <scope>NUCLEOTIDE SEQUENCE [LARGE SCALE GENOMIC DNA]</scope>
    <source>
        <strain evidence="6">NRRL B-16380</strain>
    </source>
</reference>
<dbReference type="PROSITE" id="PS51257">
    <property type="entry name" value="PROKAR_LIPOPROTEIN"/>
    <property type="match status" value="1"/>
</dbReference>
<dbReference type="PANTHER" id="PTHR30061:SF50">
    <property type="entry name" value="MALTOSE_MALTODEXTRIN-BINDING PERIPLASMIC PROTEIN"/>
    <property type="match status" value="1"/>
</dbReference>